<evidence type="ECO:0000256" key="1">
    <source>
        <dbReference type="ARBA" id="ARBA00004123"/>
    </source>
</evidence>
<dbReference type="Proteomes" id="UP001429100">
    <property type="component" value="Unassembled WGS sequence"/>
</dbReference>
<sequence>MTIFEVKLSSVTTLQDLLGENEYVKDNYKNCDILVLDYEGKEKLGFLNRDILLTDYRLIFLKDAEYSTQNSKIPSKFSCGDYINISSIIVNAVSSCEKAEDNPYLYIQLGDPEFNEDSDEDLESSNRFSEINIRCSDQNTIYTLFNSISETAAYMEQLENLSDSKSDDELTTDQE</sequence>
<reference evidence="6 7" key="3">
    <citation type="submission" date="2017-10" db="EMBL/GenBank/DDBJ databases">
        <title>Consistent, comparative and evidence-based genome annotation and re-annotation for the closely-related species, Cryptosporidium parvum, C. hominis and C. tyzzeri.</title>
        <authorList>
            <person name="Baptista R.P."/>
            <person name="Li Y."/>
            <person name="Sateriale A."/>
            <person name="Striepen B."/>
            <person name="Kissinger J.C."/>
        </authorList>
    </citation>
    <scope>NUCLEOTIDE SEQUENCE [LARGE SCALE GENOMIC DNA]</scope>
    <source>
        <strain evidence="6">30976</strain>
    </source>
</reference>
<gene>
    <name evidence="5" type="ORF">CHUDEA2_3020</name>
    <name evidence="6" type="ORF">GY17_00002257</name>
</gene>
<dbReference type="OrthoDB" id="340403at2759"/>
<evidence type="ECO:0000313" key="6">
    <source>
        <dbReference type="EMBL" id="PPS95195.1"/>
    </source>
</evidence>
<dbReference type="Proteomes" id="UP000199752">
    <property type="component" value="Chromosome 2"/>
</dbReference>
<dbReference type="InterPro" id="IPR039924">
    <property type="entry name" value="ICln/Lot5/Saf5"/>
</dbReference>
<reference evidence="5" key="2">
    <citation type="submission" date="2015-08" db="EMBL/GenBank/DDBJ databases">
        <authorList>
            <person name="Babu N.S."/>
            <person name="Beckwith C.J."/>
            <person name="Beseler K.G."/>
            <person name="Brison A."/>
            <person name="Carone J.V."/>
            <person name="Caskin T.P."/>
            <person name="Diamond M."/>
            <person name="Durham M.E."/>
            <person name="Foxe J.M."/>
            <person name="Go M."/>
            <person name="Henderson B.A."/>
            <person name="Jones I.B."/>
            <person name="McGettigan J.A."/>
            <person name="Micheletti S.J."/>
            <person name="Nasrallah M.E."/>
            <person name="Ortiz D."/>
            <person name="Piller C.R."/>
            <person name="Privatt S.R."/>
            <person name="Schneider S.L."/>
            <person name="Sharp S."/>
            <person name="Smith T.C."/>
            <person name="Stanton J.D."/>
            <person name="Ullery H.E."/>
            <person name="Wilson R.J."/>
            <person name="Serrano M.G."/>
            <person name="Buck G."/>
            <person name="Lee V."/>
            <person name="Wang Y."/>
            <person name="Carvalho R."/>
            <person name="Voegtly L."/>
            <person name="Shi R."/>
            <person name="Duckworth R."/>
            <person name="Johnson A."/>
            <person name="Loviza R."/>
            <person name="Walstead R."/>
            <person name="Shah Z."/>
            <person name="Kiflezghi M."/>
            <person name="Wade K."/>
            <person name="Ball S.L."/>
            <person name="Bradley K.W."/>
            <person name="Asai D.J."/>
            <person name="Bowman C.A."/>
            <person name="Russell D.A."/>
            <person name="Pope W.H."/>
            <person name="Jacobs-Sera D."/>
            <person name="Hendrix R.W."/>
            <person name="Hatfull G.F."/>
        </authorList>
    </citation>
    <scope>NUCLEOTIDE SEQUENCE [LARGE SCALE GENOMIC DNA]</scope>
</reference>
<dbReference type="EMBL" id="LN877948">
    <property type="protein sequence ID" value="CUV04660.1"/>
    <property type="molecule type" value="Genomic_DNA"/>
</dbReference>
<dbReference type="SUPFAM" id="SSF50729">
    <property type="entry name" value="PH domain-like"/>
    <property type="match status" value="1"/>
</dbReference>
<reference evidence="6 7" key="1">
    <citation type="submission" date="2014-11" db="EMBL/GenBank/DDBJ databases">
        <title>Comparative genomic analysis of Cryptosporidium hominis reveals occurrence of genetic recombination in virulent subtypes.</title>
        <authorList>
            <person name="Guo Y."/>
            <person name="Tang K."/>
            <person name="Frace M."/>
            <person name="Li N."/>
            <person name="Roellig D.M."/>
            <person name="Sammons S."/>
            <person name="Knipe K."/>
            <person name="Rowe L."/>
            <person name="Feng Y."/>
            <person name="Xiao L."/>
        </authorList>
    </citation>
    <scope>NUCLEOTIDE SEQUENCE [LARGE SCALE GENOMIC DNA]</scope>
    <source>
        <strain evidence="6">30976</strain>
    </source>
</reference>
<dbReference type="EMBL" id="JTAI01000039">
    <property type="protein sequence ID" value="PPS95195.1"/>
    <property type="molecule type" value="Genomic_DNA"/>
</dbReference>
<dbReference type="AlphaFoldDB" id="A0A0S4TDS4"/>
<proteinExistence type="predicted"/>
<dbReference type="VEuPathDB" id="CryptoDB:Chro.20315"/>
<accession>A0A0S4TDS4</accession>
<keyword evidence="3" id="KW-0963">Cytoplasm</keyword>
<dbReference type="InterPro" id="IPR011993">
    <property type="entry name" value="PH-like_dom_sf"/>
</dbReference>
<comment type="subcellular location">
    <subcellularLocation>
        <location evidence="2">Cytoplasm</location>
    </subcellularLocation>
    <subcellularLocation>
        <location evidence="1">Nucleus</location>
    </subcellularLocation>
</comment>
<dbReference type="VEuPathDB" id="CryptoDB:GY17_00002257"/>
<evidence type="ECO:0000313" key="7">
    <source>
        <dbReference type="Proteomes" id="UP001429100"/>
    </source>
</evidence>
<dbReference type="Gene3D" id="2.30.29.30">
    <property type="entry name" value="Pleckstrin-homology domain (PH domain)/Phosphotyrosine-binding domain (PTB)"/>
    <property type="match status" value="1"/>
</dbReference>
<dbReference type="VEuPathDB" id="CryptoDB:ChTU502y2012_373g0060"/>
<evidence type="ECO:0000313" key="5">
    <source>
        <dbReference type="EMBL" id="CUV04660.1"/>
    </source>
</evidence>
<evidence type="ECO:0000256" key="4">
    <source>
        <dbReference type="ARBA" id="ARBA00023242"/>
    </source>
</evidence>
<evidence type="ECO:0000256" key="3">
    <source>
        <dbReference type="ARBA" id="ARBA00022490"/>
    </source>
</evidence>
<dbReference type="VEuPathDB" id="CryptoDB:CHUDEA2_3020"/>
<dbReference type="GO" id="GO:0005737">
    <property type="term" value="C:cytoplasm"/>
    <property type="evidence" value="ECO:0007669"/>
    <property type="project" value="UniProtKB-SubCell"/>
</dbReference>
<protein>
    <submittedName>
        <fullName evidence="6">PH domain-like protein</fullName>
    </submittedName>
</protein>
<name>A0A0S4TDS4_CRYHO</name>
<evidence type="ECO:0000256" key="2">
    <source>
        <dbReference type="ARBA" id="ARBA00004496"/>
    </source>
</evidence>
<dbReference type="GO" id="GO:0005634">
    <property type="term" value="C:nucleus"/>
    <property type="evidence" value="ECO:0007669"/>
    <property type="project" value="UniProtKB-SubCell"/>
</dbReference>
<organism evidence="5">
    <name type="scientific">Cryptosporidium hominis</name>
    <dbReference type="NCBI Taxonomy" id="237895"/>
    <lineage>
        <taxon>Eukaryota</taxon>
        <taxon>Sar</taxon>
        <taxon>Alveolata</taxon>
        <taxon>Apicomplexa</taxon>
        <taxon>Conoidasida</taxon>
        <taxon>Coccidia</taxon>
        <taxon>Eucoccidiorida</taxon>
        <taxon>Eimeriorina</taxon>
        <taxon>Cryptosporidiidae</taxon>
        <taxon>Cryptosporidium</taxon>
    </lineage>
</organism>
<dbReference type="Pfam" id="PF03517">
    <property type="entry name" value="Voldacs"/>
    <property type="match status" value="1"/>
</dbReference>
<keyword evidence="7" id="KW-1185">Reference proteome</keyword>
<keyword evidence="4" id="KW-0539">Nucleus</keyword>